<comment type="caution">
    <text evidence="1">The sequence shown here is derived from an EMBL/GenBank/DDBJ whole genome shotgun (WGS) entry which is preliminary data.</text>
</comment>
<protein>
    <submittedName>
        <fullName evidence="1">Uncharacterized protein</fullName>
    </submittedName>
</protein>
<name>A0AA88C0A9_9BURK</name>
<gene>
    <name evidence="1" type="ORF">GCM10007387_18510</name>
</gene>
<dbReference type="Proteomes" id="UP000628442">
    <property type="component" value="Unassembled WGS sequence"/>
</dbReference>
<accession>A0AA88C0A9</accession>
<organism evidence="1 2">
    <name type="scientific">Pseudoduganella albidiflava</name>
    <dbReference type="NCBI Taxonomy" id="321983"/>
    <lineage>
        <taxon>Bacteria</taxon>
        <taxon>Pseudomonadati</taxon>
        <taxon>Pseudomonadota</taxon>
        <taxon>Betaproteobacteria</taxon>
        <taxon>Burkholderiales</taxon>
        <taxon>Oxalobacteraceae</taxon>
        <taxon>Telluria group</taxon>
        <taxon>Pseudoduganella</taxon>
    </lineage>
</organism>
<evidence type="ECO:0000313" key="2">
    <source>
        <dbReference type="Proteomes" id="UP000628442"/>
    </source>
</evidence>
<dbReference type="AlphaFoldDB" id="A0AA88C0A9"/>
<reference evidence="1" key="2">
    <citation type="submission" date="2022-12" db="EMBL/GenBank/DDBJ databases">
        <authorList>
            <person name="Sun Q."/>
            <person name="Kim S."/>
        </authorList>
    </citation>
    <scope>NUCLEOTIDE SEQUENCE</scope>
    <source>
        <strain evidence="1">KCTC 12343</strain>
    </source>
</reference>
<evidence type="ECO:0000313" key="1">
    <source>
        <dbReference type="EMBL" id="GGY36477.1"/>
    </source>
</evidence>
<reference evidence="1" key="1">
    <citation type="journal article" date="2014" name="Int. J. Syst. Evol. Microbiol.">
        <title>Complete genome sequence of Corynebacterium casei LMG S-19264T (=DSM 44701T), isolated from a smear-ripened cheese.</title>
        <authorList>
            <consortium name="US DOE Joint Genome Institute (JGI-PGF)"/>
            <person name="Walter F."/>
            <person name="Albersmeier A."/>
            <person name="Kalinowski J."/>
            <person name="Ruckert C."/>
        </authorList>
    </citation>
    <scope>NUCLEOTIDE SEQUENCE</scope>
    <source>
        <strain evidence="1">KCTC 12343</strain>
    </source>
</reference>
<sequence length="68" mass="7159">MVHAVAAVIGVIDRVARFGQALLDEAGDPFVVFDEEEFHGVLICFICLRVVDAGIYPNGEGLGSDPAG</sequence>
<dbReference type="EMBL" id="BMWV01000003">
    <property type="protein sequence ID" value="GGY36477.1"/>
    <property type="molecule type" value="Genomic_DNA"/>
</dbReference>
<proteinExistence type="predicted"/>